<dbReference type="AlphaFoldDB" id="A0A6A5YLP2"/>
<gene>
    <name evidence="3" type="ORF">BDV96DRAFT_506716</name>
</gene>
<feature type="region of interest" description="Disordered" evidence="1">
    <location>
        <begin position="193"/>
        <end position="232"/>
    </location>
</feature>
<feature type="compositionally biased region" description="Basic and acidic residues" evidence="1">
    <location>
        <begin position="222"/>
        <end position="232"/>
    </location>
</feature>
<evidence type="ECO:0000313" key="3">
    <source>
        <dbReference type="EMBL" id="KAF2107131.1"/>
    </source>
</evidence>
<accession>A0A6A5YLP2</accession>
<sequence length="232" mass="26350">MSGGQSSASATRPPLQRRRTTARTRWIDMHLEQEHFSKLHNILASFFTWVLLAGYIVFPATFNKFQKDEDLDRQANNELKAHALEAARNIPLLYIAAFACGTGVLGCTWLWQKHWRNYLWVNNRIFLPALMNSIAGLISTIVNVYTAQEGQYSITAKATIVVTAACSVVTLILLLLFNFILLARVKRKHERETREVEKQFTGGEGYGADLKDKRRKAGGKRHRDDEDAGRMV</sequence>
<feature type="transmembrane region" description="Helical" evidence="2">
    <location>
        <begin position="39"/>
        <end position="58"/>
    </location>
</feature>
<dbReference type="Proteomes" id="UP000799770">
    <property type="component" value="Unassembled WGS sequence"/>
</dbReference>
<evidence type="ECO:0000256" key="1">
    <source>
        <dbReference type="SAM" id="MobiDB-lite"/>
    </source>
</evidence>
<dbReference type="EMBL" id="ML977356">
    <property type="protein sequence ID" value="KAF2107131.1"/>
    <property type="molecule type" value="Genomic_DNA"/>
</dbReference>
<protein>
    <submittedName>
        <fullName evidence="3">Uncharacterized protein</fullName>
    </submittedName>
</protein>
<name>A0A6A5YLP2_9PLEO</name>
<feature type="transmembrane region" description="Helical" evidence="2">
    <location>
        <begin position="123"/>
        <end position="146"/>
    </location>
</feature>
<proteinExistence type="predicted"/>
<organism evidence="3 4">
    <name type="scientific">Lophiotrema nucula</name>
    <dbReference type="NCBI Taxonomy" id="690887"/>
    <lineage>
        <taxon>Eukaryota</taxon>
        <taxon>Fungi</taxon>
        <taxon>Dikarya</taxon>
        <taxon>Ascomycota</taxon>
        <taxon>Pezizomycotina</taxon>
        <taxon>Dothideomycetes</taxon>
        <taxon>Pleosporomycetidae</taxon>
        <taxon>Pleosporales</taxon>
        <taxon>Lophiotremataceae</taxon>
        <taxon>Lophiotrema</taxon>
    </lineage>
</organism>
<feature type="transmembrane region" description="Helical" evidence="2">
    <location>
        <begin position="92"/>
        <end position="111"/>
    </location>
</feature>
<keyword evidence="2" id="KW-1133">Transmembrane helix</keyword>
<evidence type="ECO:0000313" key="4">
    <source>
        <dbReference type="Proteomes" id="UP000799770"/>
    </source>
</evidence>
<reference evidence="3" key="1">
    <citation type="journal article" date="2020" name="Stud. Mycol.">
        <title>101 Dothideomycetes genomes: a test case for predicting lifestyles and emergence of pathogens.</title>
        <authorList>
            <person name="Haridas S."/>
            <person name="Albert R."/>
            <person name="Binder M."/>
            <person name="Bloem J."/>
            <person name="Labutti K."/>
            <person name="Salamov A."/>
            <person name="Andreopoulos B."/>
            <person name="Baker S."/>
            <person name="Barry K."/>
            <person name="Bills G."/>
            <person name="Bluhm B."/>
            <person name="Cannon C."/>
            <person name="Castanera R."/>
            <person name="Culley D."/>
            <person name="Daum C."/>
            <person name="Ezra D."/>
            <person name="Gonzalez J."/>
            <person name="Henrissat B."/>
            <person name="Kuo A."/>
            <person name="Liang C."/>
            <person name="Lipzen A."/>
            <person name="Lutzoni F."/>
            <person name="Magnuson J."/>
            <person name="Mondo S."/>
            <person name="Nolan M."/>
            <person name="Ohm R."/>
            <person name="Pangilinan J."/>
            <person name="Park H.-J."/>
            <person name="Ramirez L."/>
            <person name="Alfaro M."/>
            <person name="Sun H."/>
            <person name="Tritt A."/>
            <person name="Yoshinaga Y."/>
            <person name="Zwiers L.-H."/>
            <person name="Turgeon B."/>
            <person name="Goodwin S."/>
            <person name="Spatafora J."/>
            <person name="Crous P."/>
            <person name="Grigoriev I."/>
        </authorList>
    </citation>
    <scope>NUCLEOTIDE SEQUENCE</scope>
    <source>
        <strain evidence="3">CBS 627.86</strain>
    </source>
</reference>
<dbReference type="OrthoDB" id="3254104at2759"/>
<keyword evidence="2" id="KW-0472">Membrane</keyword>
<feature type="transmembrane region" description="Helical" evidence="2">
    <location>
        <begin position="158"/>
        <end position="181"/>
    </location>
</feature>
<keyword evidence="4" id="KW-1185">Reference proteome</keyword>
<evidence type="ECO:0000256" key="2">
    <source>
        <dbReference type="SAM" id="Phobius"/>
    </source>
</evidence>
<keyword evidence="2" id="KW-0812">Transmembrane</keyword>